<reference evidence="2 3" key="1">
    <citation type="submission" date="2023-05" db="EMBL/GenBank/DDBJ databases">
        <title>B98-5 Cell Line De Novo Hybrid Assembly: An Optical Mapping Approach.</title>
        <authorList>
            <person name="Kananen K."/>
            <person name="Auerbach J.A."/>
            <person name="Kautto E."/>
            <person name="Blachly J.S."/>
        </authorList>
    </citation>
    <scope>NUCLEOTIDE SEQUENCE [LARGE SCALE GENOMIC DNA]</scope>
    <source>
        <strain evidence="2">B95-8</strain>
        <tissue evidence="2">Cell line</tissue>
    </source>
</reference>
<evidence type="ECO:0000256" key="1">
    <source>
        <dbReference type="SAM" id="MobiDB-lite"/>
    </source>
</evidence>
<protein>
    <submittedName>
        <fullName evidence="2">Uncharacterized protein</fullName>
    </submittedName>
</protein>
<keyword evidence="3" id="KW-1185">Reference proteome</keyword>
<organism evidence="2 3">
    <name type="scientific">Saguinus oedipus</name>
    <name type="common">Cotton-top tamarin</name>
    <name type="synonym">Oedipomidas oedipus</name>
    <dbReference type="NCBI Taxonomy" id="9490"/>
    <lineage>
        <taxon>Eukaryota</taxon>
        <taxon>Metazoa</taxon>
        <taxon>Chordata</taxon>
        <taxon>Craniata</taxon>
        <taxon>Vertebrata</taxon>
        <taxon>Euteleostomi</taxon>
        <taxon>Mammalia</taxon>
        <taxon>Eutheria</taxon>
        <taxon>Euarchontoglires</taxon>
        <taxon>Primates</taxon>
        <taxon>Haplorrhini</taxon>
        <taxon>Platyrrhini</taxon>
        <taxon>Cebidae</taxon>
        <taxon>Callitrichinae</taxon>
        <taxon>Saguinus</taxon>
    </lineage>
</organism>
<sequence length="80" mass="8685">MSSEVSNGGRHSGSGSGTRAERQVMNSEGAALGDWKDFGARHSRTRCIYVSLEEKALLHSAFEGLKSRAHHRGRKAAVFV</sequence>
<dbReference type="Proteomes" id="UP001266305">
    <property type="component" value="Unassembled WGS sequence"/>
</dbReference>
<name>A0ABQ9VH09_SAGOE</name>
<evidence type="ECO:0000313" key="3">
    <source>
        <dbReference type="Proteomes" id="UP001266305"/>
    </source>
</evidence>
<gene>
    <name evidence="2" type="ORF">P7K49_013821</name>
</gene>
<feature type="region of interest" description="Disordered" evidence="1">
    <location>
        <begin position="1"/>
        <end position="26"/>
    </location>
</feature>
<dbReference type="EMBL" id="JASSZA010000006">
    <property type="protein sequence ID" value="KAK2108656.1"/>
    <property type="molecule type" value="Genomic_DNA"/>
</dbReference>
<accession>A0ABQ9VH09</accession>
<evidence type="ECO:0000313" key="2">
    <source>
        <dbReference type="EMBL" id="KAK2108656.1"/>
    </source>
</evidence>
<proteinExistence type="predicted"/>
<comment type="caution">
    <text evidence="2">The sequence shown here is derived from an EMBL/GenBank/DDBJ whole genome shotgun (WGS) entry which is preliminary data.</text>
</comment>